<feature type="domain" description="Cardiolipin synthase N-terminal" evidence="7">
    <location>
        <begin position="13"/>
        <end position="57"/>
    </location>
</feature>
<evidence type="ECO:0000313" key="9">
    <source>
        <dbReference type="Proteomes" id="UP001442841"/>
    </source>
</evidence>
<sequence length="86" mass="9768">MVRFLPIVVIVLLMIYCVIEVAQSRPDEVRRAPRWLWAAAVIGLPLIGSVAWLFLGRPNARSIADAVDERFPIAPDDDPDFLKRLR</sequence>
<comment type="subcellular location">
    <subcellularLocation>
        <location evidence="1">Cell membrane</location>
        <topology evidence="1">Multi-pass membrane protein</topology>
    </subcellularLocation>
</comment>
<keyword evidence="9" id="KW-1185">Reference proteome</keyword>
<gene>
    <name evidence="8" type="ORF">AADG42_17085</name>
</gene>
<organism evidence="8 9">
    <name type="scientific">Ammonicoccus fulvus</name>
    <dbReference type="NCBI Taxonomy" id="3138240"/>
    <lineage>
        <taxon>Bacteria</taxon>
        <taxon>Bacillati</taxon>
        <taxon>Actinomycetota</taxon>
        <taxon>Actinomycetes</taxon>
        <taxon>Propionibacteriales</taxon>
        <taxon>Propionibacteriaceae</taxon>
        <taxon>Ammonicoccus</taxon>
    </lineage>
</organism>
<proteinExistence type="predicted"/>
<feature type="transmembrane region" description="Helical" evidence="6">
    <location>
        <begin position="34"/>
        <end position="55"/>
    </location>
</feature>
<evidence type="ECO:0000313" key="8">
    <source>
        <dbReference type="EMBL" id="XAN08948.1"/>
    </source>
</evidence>
<evidence type="ECO:0000256" key="5">
    <source>
        <dbReference type="ARBA" id="ARBA00023136"/>
    </source>
</evidence>
<keyword evidence="3 6" id="KW-0812">Transmembrane</keyword>
<dbReference type="RefSeq" id="WP_425310382.1">
    <property type="nucleotide sequence ID" value="NZ_CP154795.1"/>
</dbReference>
<evidence type="ECO:0000256" key="2">
    <source>
        <dbReference type="ARBA" id="ARBA00022475"/>
    </source>
</evidence>
<dbReference type="EMBL" id="CP154795">
    <property type="protein sequence ID" value="XAN08948.1"/>
    <property type="molecule type" value="Genomic_DNA"/>
</dbReference>
<keyword evidence="4 6" id="KW-1133">Transmembrane helix</keyword>
<accession>A0ABZ3FSA1</accession>
<keyword evidence="5 6" id="KW-0472">Membrane</keyword>
<dbReference type="Proteomes" id="UP001442841">
    <property type="component" value="Chromosome"/>
</dbReference>
<name>A0ABZ3FSA1_9ACTN</name>
<dbReference type="Pfam" id="PF13396">
    <property type="entry name" value="PLDc_N"/>
    <property type="match status" value="1"/>
</dbReference>
<keyword evidence="2" id="KW-1003">Cell membrane</keyword>
<evidence type="ECO:0000256" key="4">
    <source>
        <dbReference type="ARBA" id="ARBA00022989"/>
    </source>
</evidence>
<evidence type="ECO:0000256" key="1">
    <source>
        <dbReference type="ARBA" id="ARBA00004651"/>
    </source>
</evidence>
<reference evidence="8 9" key="1">
    <citation type="submission" date="2024-04" db="EMBL/GenBank/DDBJ databases">
        <title>Isolation of an actinomycete strain from pig manure.</title>
        <authorList>
            <person name="Gong T."/>
            <person name="Yu Z."/>
            <person name="An M."/>
            <person name="Wei C."/>
            <person name="Yang W."/>
            <person name="Liu L."/>
        </authorList>
    </citation>
    <scope>NUCLEOTIDE SEQUENCE [LARGE SCALE GENOMIC DNA]</scope>
    <source>
        <strain evidence="8 9">ZF39</strain>
    </source>
</reference>
<evidence type="ECO:0000256" key="6">
    <source>
        <dbReference type="SAM" id="Phobius"/>
    </source>
</evidence>
<evidence type="ECO:0000256" key="3">
    <source>
        <dbReference type="ARBA" id="ARBA00022692"/>
    </source>
</evidence>
<evidence type="ECO:0000259" key="7">
    <source>
        <dbReference type="Pfam" id="PF13396"/>
    </source>
</evidence>
<dbReference type="InterPro" id="IPR027379">
    <property type="entry name" value="CLS_N"/>
</dbReference>
<protein>
    <submittedName>
        <fullName evidence="8">PLD nuclease N-terminal domain-containing protein</fullName>
    </submittedName>
</protein>